<proteinExistence type="predicted"/>
<sequence length="101" mass="9923">MAPRNTSATTGTVQVEPDLLVSSAERLTLLADALGSAAASVPALPPEPGFGSGTAAADLEADLIDAVRGHAERARHTAGAVRAAAASWLEADATAAASFAG</sequence>
<dbReference type="EMBL" id="MIGB01000040">
    <property type="protein sequence ID" value="OSY36353.1"/>
    <property type="molecule type" value="Genomic_DNA"/>
</dbReference>
<reference evidence="1 2" key="1">
    <citation type="submission" date="2016-09" db="EMBL/GenBank/DDBJ databases">
        <title>Pseudonocardia autotrophica DSM535, a candidate organism with high potential of specific P450 cytochromes.</title>
        <authorList>
            <person name="Grumaz C."/>
            <person name="Vainshtein Y."/>
            <person name="Kirstahler P."/>
            <person name="Sohn K."/>
        </authorList>
    </citation>
    <scope>NUCLEOTIDE SEQUENCE [LARGE SCALE GENOMIC DNA]</scope>
    <source>
        <strain evidence="1 2">DSM 535</strain>
    </source>
</reference>
<keyword evidence="2" id="KW-1185">Reference proteome</keyword>
<dbReference type="Proteomes" id="UP000194360">
    <property type="component" value="Unassembled WGS sequence"/>
</dbReference>
<dbReference type="RefSeq" id="WP_125911525.1">
    <property type="nucleotide sequence ID" value="NZ_AP018920.1"/>
</dbReference>
<name>A0A1Y2MM67_PSEAH</name>
<organism evidence="1 2">
    <name type="scientific">Pseudonocardia autotrophica</name>
    <name type="common">Amycolata autotrophica</name>
    <name type="synonym">Nocardia autotrophica</name>
    <dbReference type="NCBI Taxonomy" id="2074"/>
    <lineage>
        <taxon>Bacteria</taxon>
        <taxon>Bacillati</taxon>
        <taxon>Actinomycetota</taxon>
        <taxon>Actinomycetes</taxon>
        <taxon>Pseudonocardiales</taxon>
        <taxon>Pseudonocardiaceae</taxon>
        <taxon>Pseudonocardia</taxon>
    </lineage>
</organism>
<comment type="caution">
    <text evidence="1">The sequence shown here is derived from an EMBL/GenBank/DDBJ whole genome shotgun (WGS) entry which is preliminary data.</text>
</comment>
<evidence type="ECO:0008006" key="3">
    <source>
        <dbReference type="Google" id="ProtNLM"/>
    </source>
</evidence>
<dbReference type="AlphaFoldDB" id="A0A1Y2MM67"/>
<dbReference type="STRING" id="2074.BG845_05430"/>
<protein>
    <recommendedName>
        <fullName evidence="3">PE family protein</fullName>
    </recommendedName>
</protein>
<gene>
    <name evidence="1" type="ORF">BG845_05430</name>
</gene>
<evidence type="ECO:0000313" key="1">
    <source>
        <dbReference type="EMBL" id="OSY36353.1"/>
    </source>
</evidence>
<evidence type="ECO:0000313" key="2">
    <source>
        <dbReference type="Proteomes" id="UP000194360"/>
    </source>
</evidence>
<accession>A0A1Y2MM67</accession>